<sequence>MDSLSQVVAVMRTGRPHSFRLQAAGTWSWRYPPVRGAAFHVVLQGSCWLLPAGGEPIALAAGDVVLFPHGTGHGLADRSETPLAAPCQTEAGAHTVVAGTAATGAEPEVVAVCGQYLVDRERPHPMFAELPDVVHLPNRLGRYPALHTAVELLGREVDAPEPGSDAIVPALLDVLFHYILRAWLTREDCTRPESRGWGAALKDDVVGAALAAIHTAPERAWTVESLGAEAGLSRAAFARRFTTLVGMAPLAYLTWWRMTTATRLLLDTDLPVGAVARRVGYTSEFAFAAAFKREYGRPPGRYRSERAAA</sequence>
<keyword evidence="6" id="KW-1185">Reference proteome</keyword>
<keyword evidence="1" id="KW-0805">Transcription regulation</keyword>
<dbReference type="SUPFAM" id="SSF51182">
    <property type="entry name" value="RmlC-like cupins"/>
    <property type="match status" value="1"/>
</dbReference>
<evidence type="ECO:0000313" key="5">
    <source>
        <dbReference type="EMBL" id="TDC52957.1"/>
    </source>
</evidence>
<dbReference type="Pfam" id="PF12852">
    <property type="entry name" value="Cupin_6"/>
    <property type="match status" value="1"/>
</dbReference>
<keyword evidence="2" id="KW-0238">DNA-binding</keyword>
<dbReference type="SUPFAM" id="SSF46689">
    <property type="entry name" value="Homeodomain-like"/>
    <property type="match status" value="2"/>
</dbReference>
<dbReference type="InterPro" id="IPR018062">
    <property type="entry name" value="HTH_AraC-typ_CS"/>
</dbReference>
<evidence type="ECO:0000256" key="3">
    <source>
        <dbReference type="ARBA" id="ARBA00023163"/>
    </source>
</evidence>
<dbReference type="InterPro" id="IPR011051">
    <property type="entry name" value="RmlC_Cupin_sf"/>
</dbReference>
<dbReference type="PROSITE" id="PS01124">
    <property type="entry name" value="HTH_ARAC_FAMILY_2"/>
    <property type="match status" value="1"/>
</dbReference>
<dbReference type="Gene3D" id="2.60.120.10">
    <property type="entry name" value="Jelly Rolls"/>
    <property type="match status" value="1"/>
</dbReference>
<dbReference type="InterPro" id="IPR009057">
    <property type="entry name" value="Homeodomain-like_sf"/>
</dbReference>
<dbReference type="InterPro" id="IPR050204">
    <property type="entry name" value="AraC_XylS_family_regulators"/>
</dbReference>
<evidence type="ECO:0000259" key="4">
    <source>
        <dbReference type="PROSITE" id="PS01124"/>
    </source>
</evidence>
<gene>
    <name evidence="5" type="ORF">E1212_07380</name>
</gene>
<proteinExistence type="predicted"/>
<dbReference type="PANTHER" id="PTHR46796:SF7">
    <property type="entry name" value="ARAC FAMILY TRANSCRIPTIONAL REGULATOR"/>
    <property type="match status" value="1"/>
</dbReference>
<feature type="domain" description="HTH araC/xylS-type" evidence="4">
    <location>
        <begin position="207"/>
        <end position="305"/>
    </location>
</feature>
<comment type="caution">
    <text evidence="5">The sequence shown here is derived from an EMBL/GenBank/DDBJ whole genome shotgun (WGS) entry which is preliminary data.</text>
</comment>
<evidence type="ECO:0000256" key="1">
    <source>
        <dbReference type="ARBA" id="ARBA00023015"/>
    </source>
</evidence>
<dbReference type="Pfam" id="PF12833">
    <property type="entry name" value="HTH_18"/>
    <property type="match status" value="1"/>
</dbReference>
<organism evidence="5 6">
    <name type="scientific">Jiangella ureilytica</name>
    <dbReference type="NCBI Taxonomy" id="2530374"/>
    <lineage>
        <taxon>Bacteria</taxon>
        <taxon>Bacillati</taxon>
        <taxon>Actinomycetota</taxon>
        <taxon>Actinomycetes</taxon>
        <taxon>Jiangellales</taxon>
        <taxon>Jiangellaceae</taxon>
        <taxon>Jiangella</taxon>
    </lineage>
</organism>
<evidence type="ECO:0000313" key="6">
    <source>
        <dbReference type="Proteomes" id="UP000295621"/>
    </source>
</evidence>
<dbReference type="Gene3D" id="1.10.10.60">
    <property type="entry name" value="Homeodomain-like"/>
    <property type="match status" value="2"/>
</dbReference>
<dbReference type="InterPro" id="IPR014710">
    <property type="entry name" value="RmlC-like_jellyroll"/>
</dbReference>
<dbReference type="GO" id="GO:0043565">
    <property type="term" value="F:sequence-specific DNA binding"/>
    <property type="evidence" value="ECO:0007669"/>
    <property type="project" value="InterPro"/>
</dbReference>
<dbReference type="InterPro" id="IPR018060">
    <property type="entry name" value="HTH_AraC"/>
</dbReference>
<dbReference type="SMART" id="SM00342">
    <property type="entry name" value="HTH_ARAC"/>
    <property type="match status" value="1"/>
</dbReference>
<evidence type="ECO:0000256" key="2">
    <source>
        <dbReference type="ARBA" id="ARBA00023125"/>
    </source>
</evidence>
<dbReference type="RefSeq" id="WP_131980863.1">
    <property type="nucleotide sequence ID" value="NZ_SMKL01000012.1"/>
</dbReference>
<dbReference type="InterPro" id="IPR032783">
    <property type="entry name" value="AraC_lig"/>
</dbReference>
<reference evidence="5 6" key="1">
    <citation type="submission" date="2019-02" db="EMBL/GenBank/DDBJ databases">
        <title>Draft genome sequences of novel Actinobacteria.</title>
        <authorList>
            <person name="Sahin N."/>
            <person name="Ay H."/>
            <person name="Saygin H."/>
        </authorList>
    </citation>
    <scope>NUCLEOTIDE SEQUENCE [LARGE SCALE GENOMIC DNA]</scope>
    <source>
        <strain evidence="5 6">KC603</strain>
    </source>
</reference>
<dbReference type="PROSITE" id="PS00041">
    <property type="entry name" value="HTH_ARAC_FAMILY_1"/>
    <property type="match status" value="1"/>
</dbReference>
<keyword evidence="3" id="KW-0804">Transcription</keyword>
<dbReference type="GO" id="GO:0003700">
    <property type="term" value="F:DNA-binding transcription factor activity"/>
    <property type="evidence" value="ECO:0007669"/>
    <property type="project" value="InterPro"/>
</dbReference>
<accession>A0A4R4RSG9</accession>
<dbReference type="PANTHER" id="PTHR46796">
    <property type="entry name" value="HTH-TYPE TRANSCRIPTIONAL ACTIVATOR RHAS-RELATED"/>
    <property type="match status" value="1"/>
</dbReference>
<dbReference type="Proteomes" id="UP000295621">
    <property type="component" value="Unassembled WGS sequence"/>
</dbReference>
<dbReference type="OrthoDB" id="241790at2"/>
<name>A0A4R4RSG9_9ACTN</name>
<dbReference type="EMBL" id="SMKL01000012">
    <property type="protein sequence ID" value="TDC52957.1"/>
    <property type="molecule type" value="Genomic_DNA"/>
</dbReference>
<protein>
    <submittedName>
        <fullName evidence="5">AraC family transcriptional regulator</fullName>
    </submittedName>
</protein>
<dbReference type="AlphaFoldDB" id="A0A4R4RSG9"/>